<dbReference type="EMBL" id="BAAAHH010000015">
    <property type="protein sequence ID" value="GAA0954730.1"/>
    <property type="molecule type" value="Genomic_DNA"/>
</dbReference>
<gene>
    <name evidence="1" type="ORF">GCM10009550_38400</name>
</gene>
<reference evidence="2" key="1">
    <citation type="journal article" date="2019" name="Int. J. Syst. Evol. Microbiol.">
        <title>The Global Catalogue of Microorganisms (GCM) 10K type strain sequencing project: providing services to taxonomists for standard genome sequencing and annotation.</title>
        <authorList>
            <consortium name="The Broad Institute Genomics Platform"/>
            <consortium name="The Broad Institute Genome Sequencing Center for Infectious Disease"/>
            <person name="Wu L."/>
            <person name="Ma J."/>
        </authorList>
    </citation>
    <scope>NUCLEOTIDE SEQUENCE [LARGE SCALE GENOMIC DNA]</scope>
    <source>
        <strain evidence="2">JCM 10696</strain>
    </source>
</reference>
<evidence type="ECO:0000313" key="2">
    <source>
        <dbReference type="Proteomes" id="UP001500665"/>
    </source>
</evidence>
<dbReference type="RefSeq" id="WP_344242225.1">
    <property type="nucleotide sequence ID" value="NZ_BAAAHH010000015.1"/>
</dbReference>
<keyword evidence="2" id="KW-1185">Reference proteome</keyword>
<name>A0ABP4BTI5_9ACTN</name>
<comment type="caution">
    <text evidence="1">The sequence shown here is derived from an EMBL/GenBank/DDBJ whole genome shotgun (WGS) entry which is preliminary data.</text>
</comment>
<protein>
    <recommendedName>
        <fullName evidence="3">Cyclic nucleotide-binding domain-containing protein</fullName>
    </recommendedName>
</protein>
<dbReference type="Proteomes" id="UP001500665">
    <property type="component" value="Unassembled WGS sequence"/>
</dbReference>
<evidence type="ECO:0008006" key="3">
    <source>
        <dbReference type="Google" id="ProtNLM"/>
    </source>
</evidence>
<organism evidence="1 2">
    <name type="scientific">Actinocorallia libanotica</name>
    <dbReference type="NCBI Taxonomy" id="46162"/>
    <lineage>
        <taxon>Bacteria</taxon>
        <taxon>Bacillati</taxon>
        <taxon>Actinomycetota</taxon>
        <taxon>Actinomycetes</taxon>
        <taxon>Streptosporangiales</taxon>
        <taxon>Thermomonosporaceae</taxon>
        <taxon>Actinocorallia</taxon>
    </lineage>
</organism>
<sequence length="102" mass="11133">MFFVLDGRLQVLAGEEVVTFNHRVGVEGHASLTGAPDNRALLDQRAALRRGLVAHTPAPPYERTHTTRVFDAPGGIAPYPEEASRRLWAGRPIPVLDLAEVP</sequence>
<proteinExistence type="predicted"/>
<accession>A0ABP4BTI5</accession>
<evidence type="ECO:0000313" key="1">
    <source>
        <dbReference type="EMBL" id="GAA0954730.1"/>
    </source>
</evidence>